<proteinExistence type="predicted"/>
<organism evidence="1">
    <name type="scientific">Ophidiomyces ophidiicola</name>
    <dbReference type="NCBI Taxonomy" id="1387563"/>
    <lineage>
        <taxon>Eukaryota</taxon>
        <taxon>Fungi</taxon>
        <taxon>Dikarya</taxon>
        <taxon>Ascomycota</taxon>
        <taxon>Pezizomycotina</taxon>
        <taxon>Eurotiomycetes</taxon>
        <taxon>Eurotiomycetidae</taxon>
        <taxon>Onygenales</taxon>
        <taxon>Onygenaceae</taxon>
        <taxon>Ophidiomyces</taxon>
    </lineage>
</organism>
<sequence length="441" mass="49794">MFSTESKEKASYIEYRWINGVETLERYRPGGYHPVVIGNVLHGRYRIVDKLGFGGYSTLWLARDIQLCRYVVVKVGVADSRPHETRILRQLSAQDPPSSSTSTTVKSSKGRDLIPVLLDEFKIKGPNGIHPCYTMTPAQCNLREASYSRLFPIDVARGISAALALAVVFLHGRGYIHGDIHLRNVLARLPSSFDELSVDQFYEKYGKPETVPISRCDGGPLPPNIPAEAVLPLSLEKAAWDFTLADAQVLLSDFGEAFTSAEVRYGEECHTPLSMRAPEARFEPRKPLTFAADIWSLGVAIWEVIGMKAIFSGECSTADEIISQQVDVLGPMPSEWWEKWDERDQFFDSNRCPKEGRYVWPAMEEAFQEGVQKYRQQKPHMGVFGTDEKAAVLDLIRRMLVFKPEKRLTIEEVLETEWMVKWALPAFERAKLASATRTCPT</sequence>
<dbReference type="EMBL" id="JALBCA010000210">
    <property type="protein sequence ID" value="KAI2381395.1"/>
    <property type="molecule type" value="Genomic_DNA"/>
</dbReference>
<gene>
    <name evidence="1" type="ORF">LOY88_006773</name>
</gene>
<name>A0ACB8UM49_9EURO</name>
<accession>A0ACB8UM49</accession>
<reference evidence="1" key="1">
    <citation type="journal article" date="2022" name="bioRxiv">
        <title>Population genetic analysis of Ophidiomyces ophidiicola, the causative agent of snake fungal disease, indicates recent introductions to the USA.</title>
        <authorList>
            <person name="Ladner J.T."/>
            <person name="Palmer J.M."/>
            <person name="Ettinger C.L."/>
            <person name="Stajich J.E."/>
            <person name="Farrell T.M."/>
            <person name="Glorioso B.M."/>
            <person name="Lawson B."/>
            <person name="Price S.J."/>
            <person name="Stengle A.G."/>
            <person name="Grear D.A."/>
            <person name="Lorch J.M."/>
        </authorList>
    </citation>
    <scope>NUCLEOTIDE SEQUENCE</scope>
    <source>
        <strain evidence="1">NWHC 24266-5</strain>
    </source>
</reference>
<comment type="caution">
    <text evidence="1">The sequence shown here is derived from an EMBL/GenBank/DDBJ whole genome shotgun (WGS) entry which is preliminary data.</text>
</comment>
<protein>
    <submittedName>
        <fullName evidence="1">Uncharacterized protein</fullName>
    </submittedName>
</protein>
<evidence type="ECO:0000313" key="1">
    <source>
        <dbReference type="EMBL" id="KAI2381395.1"/>
    </source>
</evidence>